<feature type="region of interest" description="Disordered" evidence="1">
    <location>
        <begin position="124"/>
        <end position="146"/>
    </location>
</feature>
<dbReference type="Pfam" id="PF14383">
    <property type="entry name" value="VARLMGL"/>
    <property type="match status" value="1"/>
</dbReference>
<accession>A0AAV0DT66</accession>
<feature type="compositionally biased region" description="Basic and acidic residues" evidence="1">
    <location>
        <begin position="29"/>
        <end position="48"/>
    </location>
</feature>
<feature type="compositionally biased region" description="Polar residues" evidence="1">
    <location>
        <begin position="64"/>
        <end position="76"/>
    </location>
</feature>
<reference evidence="3" key="1">
    <citation type="submission" date="2022-07" db="EMBL/GenBank/DDBJ databases">
        <authorList>
            <person name="Macas J."/>
            <person name="Novak P."/>
            <person name="Neumann P."/>
        </authorList>
    </citation>
    <scope>NUCLEOTIDE SEQUENCE</scope>
</reference>
<dbReference type="PANTHER" id="PTHR35499">
    <property type="entry name" value="OS05G0128300 PROTEIN"/>
    <property type="match status" value="1"/>
</dbReference>
<dbReference type="Proteomes" id="UP001152523">
    <property type="component" value="Unassembled WGS sequence"/>
</dbReference>
<feature type="region of interest" description="Disordered" evidence="1">
    <location>
        <begin position="22"/>
        <end position="49"/>
    </location>
</feature>
<feature type="compositionally biased region" description="Basic and acidic residues" evidence="1">
    <location>
        <begin position="77"/>
        <end position="86"/>
    </location>
</feature>
<evidence type="ECO:0000259" key="2">
    <source>
        <dbReference type="Pfam" id="PF14383"/>
    </source>
</evidence>
<feature type="compositionally biased region" description="Basic and acidic residues" evidence="1">
    <location>
        <begin position="262"/>
        <end position="275"/>
    </location>
</feature>
<feature type="domain" description="DUF3741" evidence="2">
    <location>
        <begin position="45"/>
        <end position="64"/>
    </location>
</feature>
<name>A0AAV0DT66_9ASTE</name>
<gene>
    <name evidence="3" type="ORF">CEPIT_LOCUS18687</name>
</gene>
<dbReference type="AlphaFoldDB" id="A0AAV0DT66"/>
<dbReference type="EMBL" id="CAMAPF010000150">
    <property type="protein sequence ID" value="CAH9109365.1"/>
    <property type="molecule type" value="Genomic_DNA"/>
</dbReference>
<feature type="region of interest" description="Disordered" evidence="1">
    <location>
        <begin position="61"/>
        <end position="86"/>
    </location>
</feature>
<evidence type="ECO:0000256" key="1">
    <source>
        <dbReference type="SAM" id="MobiDB-lite"/>
    </source>
</evidence>
<sequence length="363" mass="41681">MPSKNAPPGCISRMFRRLLCSDSIPKHPSPPDHVVEKPKQTKPEEAGRRTGVVAKLMGLESMPPRTNFSSNCVTRSRSMDCLREPNSKEEIPLKARSFREIPTYLELEDENFFILSFEHGGRKSAECGKVKNSPNRRRQSVYRKSSEIKNKTSEIIVGKDGEKVQEPTRGSTVLPRARKEVVQKRNTKKKKEDCRQERFKRKMKEEKDCNLVHKMKVKADCDDTEKSSPNSVLDLVELAALQDTSSSTEKYSKLASLKSRRTLSEELENHREPKSGSDGFKPQQSNKVYSQTKKDICKEENYVELWGEICKLTRMDTVQNEWAVDKKEVCKYEICGSLEFEIVDDLVKEMVEQLYVDSKTSFV</sequence>
<proteinExistence type="predicted"/>
<feature type="region of interest" description="Disordered" evidence="1">
    <location>
        <begin position="262"/>
        <end position="287"/>
    </location>
</feature>
<organism evidence="3 4">
    <name type="scientific">Cuscuta epithymum</name>
    <dbReference type="NCBI Taxonomy" id="186058"/>
    <lineage>
        <taxon>Eukaryota</taxon>
        <taxon>Viridiplantae</taxon>
        <taxon>Streptophyta</taxon>
        <taxon>Embryophyta</taxon>
        <taxon>Tracheophyta</taxon>
        <taxon>Spermatophyta</taxon>
        <taxon>Magnoliopsida</taxon>
        <taxon>eudicotyledons</taxon>
        <taxon>Gunneridae</taxon>
        <taxon>Pentapetalae</taxon>
        <taxon>asterids</taxon>
        <taxon>lamiids</taxon>
        <taxon>Solanales</taxon>
        <taxon>Convolvulaceae</taxon>
        <taxon>Cuscuteae</taxon>
        <taxon>Cuscuta</taxon>
        <taxon>Cuscuta subgen. Cuscuta</taxon>
    </lineage>
</organism>
<keyword evidence="4" id="KW-1185">Reference proteome</keyword>
<comment type="caution">
    <text evidence="3">The sequence shown here is derived from an EMBL/GenBank/DDBJ whole genome shotgun (WGS) entry which is preliminary data.</text>
</comment>
<dbReference type="InterPro" id="IPR032795">
    <property type="entry name" value="DUF3741-assoc"/>
</dbReference>
<evidence type="ECO:0000313" key="4">
    <source>
        <dbReference type="Proteomes" id="UP001152523"/>
    </source>
</evidence>
<protein>
    <recommendedName>
        <fullName evidence="2">DUF3741 domain-containing protein</fullName>
    </recommendedName>
</protein>
<dbReference type="PANTHER" id="PTHR35499:SF1">
    <property type="entry name" value="DUF3741 DOMAIN-CONTAINING PROTEIN"/>
    <property type="match status" value="1"/>
</dbReference>
<evidence type="ECO:0000313" key="3">
    <source>
        <dbReference type="EMBL" id="CAH9109365.1"/>
    </source>
</evidence>